<proteinExistence type="predicted"/>
<feature type="transmembrane region" description="Helical" evidence="1">
    <location>
        <begin position="68"/>
        <end position="89"/>
    </location>
</feature>
<evidence type="ECO:0000256" key="1">
    <source>
        <dbReference type="SAM" id="Phobius"/>
    </source>
</evidence>
<gene>
    <name evidence="3" type="primary">LOC113508015</name>
</gene>
<dbReference type="RefSeq" id="XP_026746763.1">
    <property type="nucleotide sequence ID" value="XM_026890962.1"/>
</dbReference>
<dbReference type="InParanoid" id="A0A7E5X0R8"/>
<feature type="transmembrane region" description="Helical" evidence="1">
    <location>
        <begin position="162"/>
        <end position="180"/>
    </location>
</feature>
<keyword evidence="1" id="KW-0472">Membrane</keyword>
<keyword evidence="1" id="KW-1133">Transmembrane helix</keyword>
<dbReference type="KEGG" id="tnl:113508015"/>
<accession>A0A7E5X0R8</accession>
<dbReference type="AlphaFoldDB" id="A0A7E5X0R8"/>
<protein>
    <submittedName>
        <fullName evidence="3">Uncharacterized protein LOC113508015 isoform X1</fullName>
    </submittedName>
</protein>
<keyword evidence="2" id="KW-1185">Reference proteome</keyword>
<feature type="transmembrane region" description="Helical" evidence="1">
    <location>
        <begin position="44"/>
        <end position="62"/>
    </location>
</feature>
<dbReference type="GeneID" id="113508015"/>
<dbReference type="OrthoDB" id="7476315at2759"/>
<name>A0A7E5X0R8_TRINI</name>
<keyword evidence="1" id="KW-0812">Transmembrane</keyword>
<evidence type="ECO:0000313" key="3">
    <source>
        <dbReference type="RefSeq" id="XP_026746763.1"/>
    </source>
</evidence>
<evidence type="ECO:0000313" key="2">
    <source>
        <dbReference type="Proteomes" id="UP000322000"/>
    </source>
</evidence>
<reference evidence="3" key="1">
    <citation type="submission" date="2025-08" db="UniProtKB">
        <authorList>
            <consortium name="RefSeq"/>
        </authorList>
    </citation>
    <scope>IDENTIFICATION</scope>
</reference>
<sequence length="348" mass="40413">MLLSLKKLLKWNTTKTSETKNYQKSLLLAGFIGLLEDVLFWRKLWLSLFFMFVLNILFFVSVHRQISLFKFVLCFCITILIIDAFESWLKYKHRTTCLKRLANYESKQLTMAAGKFNQWLKNKWNDLLYLRETNHTKAFILVNISLVIVFLTAKYINGYVLTYLMLMLICIFYKAILPLLKAVKNIKQDFESDNELEGLIPEVSEGDIKILSMEPEPASTPDERQIYDYWKPEEVPLAECSDSSDNSSSLVTNLSMEKMHNLEKDVESSDNSDDEYIPLDQQKEQLKTTLELVESSSSWSSSAYNTFWNFTGAVANMMQKEPEDSKRKRLLSADSSDGFEMIDKNDLT</sequence>
<organism evidence="2 3">
    <name type="scientific">Trichoplusia ni</name>
    <name type="common">Cabbage looper</name>
    <dbReference type="NCBI Taxonomy" id="7111"/>
    <lineage>
        <taxon>Eukaryota</taxon>
        <taxon>Metazoa</taxon>
        <taxon>Ecdysozoa</taxon>
        <taxon>Arthropoda</taxon>
        <taxon>Hexapoda</taxon>
        <taxon>Insecta</taxon>
        <taxon>Pterygota</taxon>
        <taxon>Neoptera</taxon>
        <taxon>Endopterygota</taxon>
        <taxon>Lepidoptera</taxon>
        <taxon>Glossata</taxon>
        <taxon>Ditrysia</taxon>
        <taxon>Noctuoidea</taxon>
        <taxon>Noctuidae</taxon>
        <taxon>Plusiinae</taxon>
        <taxon>Trichoplusia</taxon>
    </lineage>
</organism>
<dbReference type="Proteomes" id="UP000322000">
    <property type="component" value="Unplaced"/>
</dbReference>